<evidence type="ECO:0000256" key="5">
    <source>
        <dbReference type="ARBA" id="ARBA00022741"/>
    </source>
</evidence>
<dbReference type="FunFam" id="1.10.510.10:FF:000499">
    <property type="entry name" value="Serine/threonine-protein kinase KIC1"/>
    <property type="match status" value="1"/>
</dbReference>
<dbReference type="SMART" id="SM00220">
    <property type="entry name" value="S_TKc"/>
    <property type="match status" value="1"/>
</dbReference>
<proteinExistence type="inferred from homology"/>
<sequence>MAMSAISAPEKALRVRENSEKAVRKEMLGVPPEVPYTVLELVGKGSFGSVFKGMHNETKQIVAVKSLDLDQHDDEVKDIQKEIGLLSQLKAGDAPNITAFHGSYLLGSRLWVIMDFCSGGSVRTLMKAGPIDEKFINIIIRETLTALGYLHKQGIIHRDIKAANILVGQDGRVQLCDFGVSAQIAGKNGKRNTFVGTPQWMAPEALSGGLYDSRIDVWSFGITIIEMAKQNPPLFNIPPNRVVDMIPRLPPPRLEGGNWSNQLREFVALCLNEVPEERATVDELLRSKLVKAARLPTAAMRELIVRYNSWASRGGIRDSMWQATLQGDMDHLNATLASEPGWDFDTVRSRLSGVPGFMQEEIGSASNVSTLRPQYRGPFIIEAARQRAGEGLFRLFQSPEEEAQQRQQQNGQMIGYGALGPTSDLQFRSGSSTRSGTPENNLISIPSFDGNGIRLHDNRSNSPIGQIIMPSMLSDEEIIRQAQAKAAAAAAATPPPLAPPVAPTSAPTPPPPTPTPMASSDRTLVPRTRPHRADSAGASVLRPSGLSTPSPTPDGPNCDASPRRPSTAASAPSSPPRPGNYQQNLMMQNGLKSHHLPSKSAPNIAALREGSSPGTGAPPLPVINSPPHGKFHSADSAPPHSKSRSQDITGRGLQKPPAKANSNKPNHLNLDLPGNPHHNGNGVSNGMLPPSPSRPPYPSHAPQHSFSSMQGIGVSGTPRSEQTQPTLIDATEFPTMGPLNLAVMSLDADDQRITDELDRMLAGLGDAMEFMGVKLKALNERRKRERENMEEEDEGGEDN</sequence>
<dbReference type="InterPro" id="IPR017441">
    <property type="entry name" value="Protein_kinase_ATP_BS"/>
</dbReference>
<keyword evidence="7 10" id="KW-0067">ATP-binding</keyword>
<feature type="compositionally biased region" description="Acidic residues" evidence="11">
    <location>
        <begin position="788"/>
        <end position="799"/>
    </location>
</feature>
<feature type="compositionally biased region" description="Polar residues" evidence="11">
    <location>
        <begin position="423"/>
        <end position="444"/>
    </location>
</feature>
<accession>A0A292PX63</accession>
<feature type="domain" description="Protein kinase" evidence="12">
    <location>
        <begin position="36"/>
        <end position="290"/>
    </location>
</feature>
<dbReference type="PANTHER" id="PTHR48012">
    <property type="entry name" value="STERILE20-LIKE KINASE, ISOFORM B-RELATED"/>
    <property type="match status" value="1"/>
</dbReference>
<dbReference type="PRINTS" id="PR00109">
    <property type="entry name" value="TYRKINASE"/>
</dbReference>
<evidence type="ECO:0000256" key="4">
    <source>
        <dbReference type="ARBA" id="ARBA00022679"/>
    </source>
</evidence>
<organism evidence="13 14">
    <name type="scientific">Tuber aestivum</name>
    <name type="common">summer truffle</name>
    <dbReference type="NCBI Taxonomy" id="59557"/>
    <lineage>
        <taxon>Eukaryota</taxon>
        <taxon>Fungi</taxon>
        <taxon>Dikarya</taxon>
        <taxon>Ascomycota</taxon>
        <taxon>Pezizomycotina</taxon>
        <taxon>Pezizomycetes</taxon>
        <taxon>Pezizales</taxon>
        <taxon>Tuberaceae</taxon>
        <taxon>Tuber</taxon>
    </lineage>
</organism>
<feature type="compositionally biased region" description="Low complexity" evidence="11">
    <location>
        <begin position="563"/>
        <end position="572"/>
    </location>
</feature>
<dbReference type="Gene3D" id="3.30.200.20">
    <property type="entry name" value="Phosphorylase Kinase, domain 1"/>
    <property type="match status" value="1"/>
</dbReference>
<keyword evidence="6" id="KW-0418">Kinase</keyword>
<evidence type="ECO:0000256" key="11">
    <source>
        <dbReference type="SAM" id="MobiDB-lite"/>
    </source>
</evidence>
<dbReference type="Gene3D" id="1.10.510.10">
    <property type="entry name" value="Transferase(Phosphotransferase) domain 1"/>
    <property type="match status" value="1"/>
</dbReference>
<dbReference type="Proteomes" id="UP001412239">
    <property type="component" value="Unassembled WGS sequence"/>
</dbReference>
<feature type="region of interest" description="Disordered" evidence="11">
    <location>
        <begin position="489"/>
        <end position="724"/>
    </location>
</feature>
<dbReference type="EC" id="2.7.11.1" evidence="2"/>
<evidence type="ECO:0000259" key="12">
    <source>
        <dbReference type="PROSITE" id="PS50011"/>
    </source>
</evidence>
<dbReference type="PANTHER" id="PTHR48012:SF21">
    <property type="entry name" value="PH DOMAIN-CONTAINING PROTEIN"/>
    <property type="match status" value="1"/>
</dbReference>
<dbReference type="Pfam" id="PF00069">
    <property type="entry name" value="Pkinase"/>
    <property type="match status" value="1"/>
</dbReference>
<evidence type="ECO:0000256" key="10">
    <source>
        <dbReference type="PROSITE-ProRule" id="PRU10141"/>
    </source>
</evidence>
<evidence type="ECO:0000256" key="3">
    <source>
        <dbReference type="ARBA" id="ARBA00022527"/>
    </source>
</evidence>
<dbReference type="PROSITE" id="PS50011">
    <property type="entry name" value="PROTEIN_KINASE_DOM"/>
    <property type="match status" value="1"/>
</dbReference>
<dbReference type="InterPro" id="IPR001245">
    <property type="entry name" value="Ser-Thr/Tyr_kinase_cat_dom"/>
</dbReference>
<evidence type="ECO:0000256" key="7">
    <source>
        <dbReference type="ARBA" id="ARBA00022840"/>
    </source>
</evidence>
<keyword evidence="4" id="KW-0808">Transferase</keyword>
<dbReference type="SUPFAM" id="SSF56112">
    <property type="entry name" value="Protein kinase-like (PK-like)"/>
    <property type="match status" value="1"/>
</dbReference>
<dbReference type="InterPro" id="IPR008271">
    <property type="entry name" value="Ser/Thr_kinase_AS"/>
</dbReference>
<dbReference type="GO" id="GO:0005737">
    <property type="term" value="C:cytoplasm"/>
    <property type="evidence" value="ECO:0007669"/>
    <property type="project" value="TreeGrafter"/>
</dbReference>
<evidence type="ECO:0000313" key="14">
    <source>
        <dbReference type="Proteomes" id="UP001412239"/>
    </source>
</evidence>
<feature type="binding site" evidence="10">
    <location>
        <position position="65"/>
    </location>
    <ligand>
        <name>ATP</name>
        <dbReference type="ChEBI" id="CHEBI:30616"/>
    </ligand>
</feature>
<evidence type="ECO:0000256" key="6">
    <source>
        <dbReference type="ARBA" id="ARBA00022777"/>
    </source>
</evidence>
<feature type="compositionally biased region" description="Pro residues" evidence="11">
    <location>
        <begin position="689"/>
        <end position="699"/>
    </location>
</feature>
<dbReference type="PROSITE" id="PS00107">
    <property type="entry name" value="PROTEIN_KINASE_ATP"/>
    <property type="match status" value="1"/>
</dbReference>
<name>A0A292PX63_9PEZI</name>
<dbReference type="InterPro" id="IPR050629">
    <property type="entry name" value="STE20/SPS1-PAK"/>
</dbReference>
<keyword evidence="3" id="KW-0723">Serine/threonine-protein kinase</keyword>
<keyword evidence="5 10" id="KW-0547">Nucleotide-binding</keyword>
<comment type="catalytic activity">
    <reaction evidence="9">
        <text>L-seryl-[protein] + ATP = O-phospho-L-seryl-[protein] + ADP + H(+)</text>
        <dbReference type="Rhea" id="RHEA:17989"/>
        <dbReference type="Rhea" id="RHEA-COMP:9863"/>
        <dbReference type="Rhea" id="RHEA-COMP:11604"/>
        <dbReference type="ChEBI" id="CHEBI:15378"/>
        <dbReference type="ChEBI" id="CHEBI:29999"/>
        <dbReference type="ChEBI" id="CHEBI:30616"/>
        <dbReference type="ChEBI" id="CHEBI:83421"/>
        <dbReference type="ChEBI" id="CHEBI:456216"/>
        <dbReference type="EC" id="2.7.11.1"/>
    </reaction>
</comment>
<dbReference type="PROSITE" id="PS00108">
    <property type="entry name" value="PROTEIN_KINASE_ST"/>
    <property type="match status" value="1"/>
</dbReference>
<dbReference type="GO" id="GO:0005524">
    <property type="term" value="F:ATP binding"/>
    <property type="evidence" value="ECO:0007669"/>
    <property type="project" value="UniProtKB-UniRule"/>
</dbReference>
<feature type="region of interest" description="Disordered" evidence="11">
    <location>
        <begin position="414"/>
        <end position="457"/>
    </location>
</feature>
<evidence type="ECO:0000256" key="8">
    <source>
        <dbReference type="ARBA" id="ARBA00047899"/>
    </source>
</evidence>
<evidence type="ECO:0000256" key="2">
    <source>
        <dbReference type="ARBA" id="ARBA00012513"/>
    </source>
</evidence>
<keyword evidence="14" id="KW-1185">Reference proteome</keyword>
<evidence type="ECO:0000256" key="9">
    <source>
        <dbReference type="ARBA" id="ARBA00048679"/>
    </source>
</evidence>
<dbReference type="GO" id="GO:0004674">
    <property type="term" value="F:protein serine/threonine kinase activity"/>
    <property type="evidence" value="ECO:0007669"/>
    <property type="project" value="UniProtKB-KW"/>
</dbReference>
<reference evidence="13" key="1">
    <citation type="submission" date="2015-10" db="EMBL/GenBank/DDBJ databases">
        <authorList>
            <person name="Regsiter A."/>
            <person name="william w."/>
        </authorList>
    </citation>
    <scope>NUCLEOTIDE SEQUENCE</scope>
    <source>
        <strain evidence="13">Montdore</strain>
    </source>
</reference>
<comment type="similarity">
    <text evidence="1">Belongs to the protein kinase superfamily. STE Ser/Thr protein kinase family. STE20 subfamily.</text>
</comment>
<gene>
    <name evidence="13" type="ORF">GSTUAT00004868001</name>
</gene>
<evidence type="ECO:0000256" key="1">
    <source>
        <dbReference type="ARBA" id="ARBA00008874"/>
    </source>
</evidence>
<comment type="catalytic activity">
    <reaction evidence="8">
        <text>L-threonyl-[protein] + ATP = O-phospho-L-threonyl-[protein] + ADP + H(+)</text>
        <dbReference type="Rhea" id="RHEA:46608"/>
        <dbReference type="Rhea" id="RHEA-COMP:11060"/>
        <dbReference type="Rhea" id="RHEA-COMP:11605"/>
        <dbReference type="ChEBI" id="CHEBI:15378"/>
        <dbReference type="ChEBI" id="CHEBI:30013"/>
        <dbReference type="ChEBI" id="CHEBI:30616"/>
        <dbReference type="ChEBI" id="CHEBI:61977"/>
        <dbReference type="ChEBI" id="CHEBI:456216"/>
        <dbReference type="EC" id="2.7.11.1"/>
    </reaction>
</comment>
<protein>
    <recommendedName>
        <fullName evidence="2">non-specific serine/threonine protein kinase</fullName>
        <ecNumber evidence="2">2.7.11.1</ecNumber>
    </recommendedName>
</protein>
<dbReference type="InterPro" id="IPR000719">
    <property type="entry name" value="Prot_kinase_dom"/>
</dbReference>
<dbReference type="AlphaFoldDB" id="A0A292PX63"/>
<feature type="region of interest" description="Disordered" evidence="11">
    <location>
        <begin position="780"/>
        <end position="799"/>
    </location>
</feature>
<evidence type="ECO:0000313" key="13">
    <source>
        <dbReference type="EMBL" id="CUS11070.1"/>
    </source>
</evidence>
<dbReference type="InterPro" id="IPR011009">
    <property type="entry name" value="Kinase-like_dom_sf"/>
</dbReference>
<dbReference type="EMBL" id="LN891032">
    <property type="protein sequence ID" value="CUS11070.1"/>
    <property type="molecule type" value="Genomic_DNA"/>
</dbReference>
<feature type="compositionally biased region" description="Polar residues" evidence="11">
    <location>
        <begin position="580"/>
        <end position="591"/>
    </location>
</feature>
<feature type="compositionally biased region" description="Pro residues" evidence="11">
    <location>
        <begin position="493"/>
        <end position="515"/>
    </location>
</feature>